<dbReference type="AlphaFoldDB" id="A0A699UX87"/>
<name>A0A699UX87_TANCI</name>
<feature type="non-terminal residue" evidence="2">
    <location>
        <position position="131"/>
    </location>
</feature>
<organism evidence="2">
    <name type="scientific">Tanacetum cinerariifolium</name>
    <name type="common">Dalmatian daisy</name>
    <name type="synonym">Chrysanthemum cinerariifolium</name>
    <dbReference type="NCBI Taxonomy" id="118510"/>
    <lineage>
        <taxon>Eukaryota</taxon>
        <taxon>Viridiplantae</taxon>
        <taxon>Streptophyta</taxon>
        <taxon>Embryophyta</taxon>
        <taxon>Tracheophyta</taxon>
        <taxon>Spermatophyta</taxon>
        <taxon>Magnoliopsida</taxon>
        <taxon>eudicotyledons</taxon>
        <taxon>Gunneridae</taxon>
        <taxon>Pentapetalae</taxon>
        <taxon>asterids</taxon>
        <taxon>campanulids</taxon>
        <taxon>Asterales</taxon>
        <taxon>Asteraceae</taxon>
        <taxon>Asteroideae</taxon>
        <taxon>Anthemideae</taxon>
        <taxon>Anthemidinae</taxon>
        <taxon>Tanacetum</taxon>
    </lineage>
</organism>
<sequence length="131" mass="14278">SRPTWLFDIDTLTQSMNYQPVFTGNQPNSSADPQNINANAAYDDKETESEVLVSPSSGDKTKKHDEKEKREAKGKIHVDFSTGVRDLSDEFEEFFINSTNRVNAVSAPVTTVGPNLANNTNSVNAAGPSNT</sequence>
<feature type="compositionally biased region" description="Basic and acidic residues" evidence="1">
    <location>
        <begin position="59"/>
        <end position="74"/>
    </location>
</feature>
<evidence type="ECO:0000313" key="2">
    <source>
        <dbReference type="EMBL" id="GFD26803.1"/>
    </source>
</evidence>
<accession>A0A699UX87</accession>
<proteinExistence type="predicted"/>
<dbReference type="EMBL" id="BKCJ011371928">
    <property type="protein sequence ID" value="GFD26803.1"/>
    <property type="molecule type" value="Genomic_DNA"/>
</dbReference>
<feature type="non-terminal residue" evidence="2">
    <location>
        <position position="1"/>
    </location>
</feature>
<comment type="caution">
    <text evidence="2">The sequence shown here is derived from an EMBL/GenBank/DDBJ whole genome shotgun (WGS) entry which is preliminary data.</text>
</comment>
<feature type="region of interest" description="Disordered" evidence="1">
    <location>
        <begin position="19"/>
        <end position="74"/>
    </location>
</feature>
<protein>
    <submittedName>
        <fullName evidence="2">Uncharacterized protein</fullName>
    </submittedName>
</protein>
<reference evidence="2" key="1">
    <citation type="journal article" date="2019" name="Sci. Rep.">
        <title>Draft genome of Tanacetum cinerariifolium, the natural source of mosquito coil.</title>
        <authorList>
            <person name="Yamashiro T."/>
            <person name="Shiraishi A."/>
            <person name="Satake H."/>
            <person name="Nakayama K."/>
        </authorList>
    </citation>
    <scope>NUCLEOTIDE SEQUENCE</scope>
</reference>
<gene>
    <name evidence="2" type="ORF">Tci_898772</name>
</gene>
<evidence type="ECO:0000256" key="1">
    <source>
        <dbReference type="SAM" id="MobiDB-lite"/>
    </source>
</evidence>
<feature type="compositionally biased region" description="Polar residues" evidence="1">
    <location>
        <begin position="19"/>
        <end position="38"/>
    </location>
</feature>
<feature type="region of interest" description="Disordered" evidence="1">
    <location>
        <begin position="111"/>
        <end position="131"/>
    </location>
</feature>